<sequence length="72" mass="8057">MPHEYRIETSLGVYIYLCAFSRLECTIPSGVFKSKRSSFICAVQSQSESGLSSIQLSRLIDSTRTTLLPICH</sequence>
<reference evidence="1 2" key="1">
    <citation type="submission" date="2020-06" db="EMBL/GenBank/DDBJ databases">
        <title>Transcriptomic and genomic resources for Thalictrum thalictroides and T. hernandezii: Facilitating candidate gene discovery in an emerging model plant lineage.</title>
        <authorList>
            <person name="Arias T."/>
            <person name="Riano-Pachon D.M."/>
            <person name="Di Stilio V.S."/>
        </authorList>
    </citation>
    <scope>NUCLEOTIDE SEQUENCE [LARGE SCALE GENOMIC DNA]</scope>
    <source>
        <strain evidence="2">cv. WT478/WT964</strain>
        <tissue evidence="1">Leaves</tissue>
    </source>
</reference>
<dbReference type="EMBL" id="JABWDY010003191">
    <property type="protein sequence ID" value="KAF5206096.1"/>
    <property type="molecule type" value="Genomic_DNA"/>
</dbReference>
<gene>
    <name evidence="1" type="ORF">FRX31_004314</name>
</gene>
<dbReference type="Proteomes" id="UP000554482">
    <property type="component" value="Unassembled WGS sequence"/>
</dbReference>
<comment type="caution">
    <text evidence="1">The sequence shown here is derived from an EMBL/GenBank/DDBJ whole genome shotgun (WGS) entry which is preliminary data.</text>
</comment>
<organism evidence="1 2">
    <name type="scientific">Thalictrum thalictroides</name>
    <name type="common">Rue-anemone</name>
    <name type="synonym">Anemone thalictroides</name>
    <dbReference type="NCBI Taxonomy" id="46969"/>
    <lineage>
        <taxon>Eukaryota</taxon>
        <taxon>Viridiplantae</taxon>
        <taxon>Streptophyta</taxon>
        <taxon>Embryophyta</taxon>
        <taxon>Tracheophyta</taxon>
        <taxon>Spermatophyta</taxon>
        <taxon>Magnoliopsida</taxon>
        <taxon>Ranunculales</taxon>
        <taxon>Ranunculaceae</taxon>
        <taxon>Thalictroideae</taxon>
        <taxon>Thalictrum</taxon>
    </lineage>
</organism>
<dbReference type="AlphaFoldDB" id="A0A7J6X8H6"/>
<protein>
    <submittedName>
        <fullName evidence="1">Uncharacterized protein</fullName>
    </submittedName>
</protein>
<evidence type="ECO:0000313" key="2">
    <source>
        <dbReference type="Proteomes" id="UP000554482"/>
    </source>
</evidence>
<name>A0A7J6X8H6_THATH</name>
<proteinExistence type="predicted"/>
<evidence type="ECO:0000313" key="1">
    <source>
        <dbReference type="EMBL" id="KAF5206096.1"/>
    </source>
</evidence>
<accession>A0A7J6X8H6</accession>
<keyword evidence="2" id="KW-1185">Reference proteome</keyword>